<evidence type="ECO:0000256" key="5">
    <source>
        <dbReference type="ARBA" id="ARBA00023277"/>
    </source>
</evidence>
<keyword evidence="5 8" id="KW-0119">Carbohydrate metabolism</keyword>
<evidence type="ECO:0000313" key="11">
    <source>
        <dbReference type="EMBL" id="KAF9615066.1"/>
    </source>
</evidence>
<evidence type="ECO:0000256" key="3">
    <source>
        <dbReference type="ARBA" id="ARBA00022801"/>
    </source>
</evidence>
<dbReference type="EMBL" id="JADFTS010000003">
    <property type="protein sequence ID" value="KAF9615066.1"/>
    <property type="molecule type" value="Genomic_DNA"/>
</dbReference>
<dbReference type="Gene3D" id="1.50.10.10">
    <property type="match status" value="1"/>
</dbReference>
<dbReference type="OrthoDB" id="10257085at2759"/>
<evidence type="ECO:0000259" key="10">
    <source>
        <dbReference type="Pfam" id="PF00759"/>
    </source>
</evidence>
<keyword evidence="4 9" id="KW-0136">Cellulose degradation</keyword>
<dbReference type="Proteomes" id="UP000631114">
    <property type="component" value="Unassembled WGS sequence"/>
</dbReference>
<comment type="similarity">
    <text evidence="2 8 9">Belongs to the glycosyl hydrolase 9 (cellulase E) family.</text>
</comment>
<evidence type="ECO:0000256" key="7">
    <source>
        <dbReference type="ARBA" id="ARBA00023326"/>
    </source>
</evidence>
<dbReference type="SUPFAM" id="SSF48208">
    <property type="entry name" value="Six-hairpin glycosidases"/>
    <property type="match status" value="1"/>
</dbReference>
<dbReference type="PROSITE" id="PS00592">
    <property type="entry name" value="GH9_2"/>
    <property type="match status" value="1"/>
</dbReference>
<evidence type="ECO:0000256" key="8">
    <source>
        <dbReference type="PROSITE-ProRule" id="PRU10059"/>
    </source>
</evidence>
<gene>
    <name evidence="11" type="ORF">IFM89_021637</name>
</gene>
<feature type="domain" description="Glycoside hydrolase family 9" evidence="10">
    <location>
        <begin position="30"/>
        <end position="475"/>
    </location>
</feature>
<sequence length="483" mass="53693">MGFSVKAVTAILTLWWFASFSVIVNGHINYKDALTKSIIFLEAQRSGNLPPNNRVSWRGDSGLDDGKLANVDLVGGYYDAGDNVKYGLPMAFTVTTLAWAAHAYCDDLKATGELGNVHAAIRWGVDYLLKCSTKRDLLYVQVGDAELDHQCWMRPENMNTLRTVMKIDQNQPGTEIAAETSAALAASALVFKDIDRPYAHRMLNRAKRLFVFAKTRKATSDVECPQYCSNSGYNDELLWAATWLHMASKKPMYMKYIEEESISANVAEYSWDLKYAGAQVLLSSIYFEGRHSLENFKNQAEYFVCAVLPQSPHRQVFISPGGLINLRNGANTQYVTSAAFLFSAYSDLLAKHNQKVTCGSQQFDSNHLMQFAKQQMDYLLGNNPQGRSYMVGFGTNSPKQAHHRGASVPVLSADEVVNCGMSFVNWGNKNQPNVNELTGAILGGPDRYDNFHDSRMESSMTEPTTYINSPAIGVLAKLATHQM</sequence>
<keyword evidence="12" id="KW-1185">Reference proteome</keyword>
<dbReference type="AlphaFoldDB" id="A0A835ICL3"/>
<comment type="caution">
    <text evidence="11">The sequence shown here is derived from an EMBL/GenBank/DDBJ whole genome shotgun (WGS) entry which is preliminary data.</text>
</comment>
<evidence type="ECO:0000256" key="6">
    <source>
        <dbReference type="ARBA" id="ARBA00023295"/>
    </source>
</evidence>
<evidence type="ECO:0000256" key="4">
    <source>
        <dbReference type="ARBA" id="ARBA00023001"/>
    </source>
</evidence>
<dbReference type="InterPro" id="IPR012341">
    <property type="entry name" value="6hp_glycosidase-like_sf"/>
</dbReference>
<feature type="signal peptide" evidence="9">
    <location>
        <begin position="1"/>
        <end position="26"/>
    </location>
</feature>
<accession>A0A835ICL3</accession>
<organism evidence="11 12">
    <name type="scientific">Coptis chinensis</name>
    <dbReference type="NCBI Taxonomy" id="261450"/>
    <lineage>
        <taxon>Eukaryota</taxon>
        <taxon>Viridiplantae</taxon>
        <taxon>Streptophyta</taxon>
        <taxon>Embryophyta</taxon>
        <taxon>Tracheophyta</taxon>
        <taxon>Spermatophyta</taxon>
        <taxon>Magnoliopsida</taxon>
        <taxon>Ranunculales</taxon>
        <taxon>Ranunculaceae</taxon>
        <taxon>Coptidoideae</taxon>
        <taxon>Coptis</taxon>
    </lineage>
</organism>
<dbReference type="GO" id="GO:0008810">
    <property type="term" value="F:cellulase activity"/>
    <property type="evidence" value="ECO:0007669"/>
    <property type="project" value="UniProtKB-EC"/>
</dbReference>
<dbReference type="GO" id="GO:0030245">
    <property type="term" value="P:cellulose catabolic process"/>
    <property type="evidence" value="ECO:0007669"/>
    <property type="project" value="UniProtKB-KW"/>
</dbReference>
<evidence type="ECO:0000256" key="2">
    <source>
        <dbReference type="ARBA" id="ARBA00007072"/>
    </source>
</evidence>
<reference evidence="11 12" key="1">
    <citation type="submission" date="2020-10" db="EMBL/GenBank/DDBJ databases">
        <title>The Coptis chinensis genome and diversification of protoberbering-type alkaloids.</title>
        <authorList>
            <person name="Wang B."/>
            <person name="Shu S."/>
            <person name="Song C."/>
            <person name="Liu Y."/>
        </authorList>
    </citation>
    <scope>NUCLEOTIDE SEQUENCE [LARGE SCALE GENOMIC DNA]</scope>
    <source>
        <strain evidence="11">HL-2020</strain>
        <tissue evidence="11">Leaf</tissue>
    </source>
</reference>
<dbReference type="Pfam" id="PF00759">
    <property type="entry name" value="Glyco_hydro_9"/>
    <property type="match status" value="1"/>
</dbReference>
<name>A0A835ICL3_9MAGN</name>
<proteinExistence type="inferred from homology"/>
<keyword evidence="9" id="KW-0732">Signal</keyword>
<dbReference type="FunFam" id="1.50.10.10:FF:000020">
    <property type="entry name" value="Endoglucanase"/>
    <property type="match status" value="1"/>
</dbReference>
<evidence type="ECO:0000256" key="1">
    <source>
        <dbReference type="ARBA" id="ARBA00000966"/>
    </source>
</evidence>
<comment type="catalytic activity">
    <reaction evidence="1 9">
        <text>Endohydrolysis of (1-&gt;4)-beta-D-glucosidic linkages in cellulose, lichenin and cereal beta-D-glucans.</text>
        <dbReference type="EC" id="3.2.1.4"/>
    </reaction>
</comment>
<keyword evidence="6 8" id="KW-0326">Glycosidase</keyword>
<protein>
    <recommendedName>
        <fullName evidence="9">Endoglucanase</fullName>
        <ecNumber evidence="9">3.2.1.4</ecNumber>
    </recommendedName>
</protein>
<dbReference type="EC" id="3.2.1.4" evidence="9"/>
<dbReference type="InterPro" id="IPR008928">
    <property type="entry name" value="6-hairpin_glycosidase_sf"/>
</dbReference>
<evidence type="ECO:0000256" key="9">
    <source>
        <dbReference type="RuleBase" id="RU361166"/>
    </source>
</evidence>
<evidence type="ECO:0000313" key="12">
    <source>
        <dbReference type="Proteomes" id="UP000631114"/>
    </source>
</evidence>
<dbReference type="PANTHER" id="PTHR22298">
    <property type="entry name" value="ENDO-1,4-BETA-GLUCANASE"/>
    <property type="match status" value="1"/>
</dbReference>
<keyword evidence="3 8" id="KW-0378">Hydrolase</keyword>
<dbReference type="InterPro" id="IPR018221">
    <property type="entry name" value="Glyco_hydro_9_His_AS"/>
</dbReference>
<dbReference type="InterPro" id="IPR001701">
    <property type="entry name" value="Glyco_hydro_9"/>
</dbReference>
<feature type="active site" evidence="8">
    <location>
        <position position="402"/>
    </location>
</feature>
<feature type="chain" id="PRO_5033102785" description="Endoglucanase" evidence="9">
    <location>
        <begin position="27"/>
        <end position="483"/>
    </location>
</feature>
<keyword evidence="7 8" id="KW-0624">Polysaccharide degradation</keyword>